<keyword evidence="5" id="KW-1185">Reference proteome</keyword>
<dbReference type="Gene3D" id="3.90.180.10">
    <property type="entry name" value="Medium-chain alcohol dehydrogenases, catalytic domain"/>
    <property type="match status" value="1"/>
</dbReference>
<comment type="caution">
    <text evidence="4">The sequence shown here is derived from an EMBL/GenBank/DDBJ whole genome shotgun (WGS) entry which is preliminary data.</text>
</comment>
<dbReference type="PANTHER" id="PTHR43205">
    <property type="entry name" value="PROSTAGLANDIN REDUCTASE"/>
    <property type="match status" value="1"/>
</dbReference>
<evidence type="ECO:0000259" key="3">
    <source>
        <dbReference type="Pfam" id="PF16884"/>
    </source>
</evidence>
<sequence length="388" mass="43201">MHSGDFYRNGKFAYKLHQRDIKRSSRLTFRVSIQDKIIYTITKMVQNKSVNFVEVPTGYPVKDKTMKLVTGEIDLEQKLEDGAVIVKVLYVSIDPYQRGRMRDASIKSYAPAFKLNAPIDNGGVARVVKTANSSYKEGDVVYGYFQWSEYQVISPQEAKALRVVENKEGLPLSHYVGALGMPGMTSWYGLTLGKQEKGKTAFISAASGAVGQIVGQLCKRRGMYVVGSAGEDAKVDFLLNECQFDAAFNYKKEGPRDALKKYCPNGIDLYWENVGGETLDAVFEAANDFSTIIACGMISQYNTTEPYGVKNIMNIVAKRIKMQGFIVLDEFDGQWVQDFFAAVPGWIKNGEMKVKEDIAEGLENAQDAFIGMLQGKNFGKAMIKVAQE</sequence>
<dbReference type="FunFam" id="3.40.50.720:FF:000121">
    <property type="entry name" value="Prostaglandin reductase 2"/>
    <property type="match status" value="1"/>
</dbReference>
<dbReference type="InterPro" id="IPR041694">
    <property type="entry name" value="ADH_N_2"/>
</dbReference>
<reference evidence="4 5" key="3">
    <citation type="journal article" date="2015" name="Genome Announc.">
        <title>Draft Genome Sequence of the Archiascomycetous Yeast Saitoella complicata.</title>
        <authorList>
            <person name="Yamauchi K."/>
            <person name="Kondo S."/>
            <person name="Hamamoto M."/>
            <person name="Takahashi Y."/>
            <person name="Ogura Y."/>
            <person name="Hayashi T."/>
            <person name="Nishida H."/>
        </authorList>
    </citation>
    <scope>NUCLEOTIDE SEQUENCE [LARGE SCALE GENOMIC DNA]</scope>
    <source>
        <strain evidence="4 5">NRRL Y-17804</strain>
    </source>
</reference>
<dbReference type="InterPro" id="IPR013149">
    <property type="entry name" value="ADH-like_C"/>
</dbReference>
<dbReference type="AlphaFoldDB" id="A0A0E9NH62"/>
<dbReference type="EMBL" id="BACD03000020">
    <property type="protein sequence ID" value="GAO49179.1"/>
    <property type="molecule type" value="Genomic_DNA"/>
</dbReference>
<dbReference type="SUPFAM" id="SSF50129">
    <property type="entry name" value="GroES-like"/>
    <property type="match status" value="2"/>
</dbReference>
<evidence type="ECO:0000313" key="4">
    <source>
        <dbReference type="EMBL" id="GAO49179.1"/>
    </source>
</evidence>
<dbReference type="CDD" id="cd05288">
    <property type="entry name" value="PGDH"/>
    <property type="match status" value="1"/>
</dbReference>
<dbReference type="OMA" id="MISDYNT"/>
<dbReference type="Proteomes" id="UP000033140">
    <property type="component" value="Unassembled WGS sequence"/>
</dbReference>
<dbReference type="Pfam" id="PF00107">
    <property type="entry name" value="ADH_zinc_N"/>
    <property type="match status" value="1"/>
</dbReference>
<proteinExistence type="predicted"/>
<accession>A0A0E9NH62</accession>
<evidence type="ECO:0000256" key="1">
    <source>
        <dbReference type="ARBA" id="ARBA00023002"/>
    </source>
</evidence>
<reference evidence="4 5" key="1">
    <citation type="journal article" date="2011" name="J. Gen. Appl. Microbiol.">
        <title>Draft genome sequencing of the enigmatic yeast Saitoella complicata.</title>
        <authorList>
            <person name="Nishida H."/>
            <person name="Hamamoto M."/>
            <person name="Sugiyama J."/>
        </authorList>
    </citation>
    <scope>NUCLEOTIDE SEQUENCE [LARGE SCALE GENOMIC DNA]</scope>
    <source>
        <strain evidence="4 5">NRRL Y-17804</strain>
    </source>
</reference>
<dbReference type="InterPro" id="IPR045010">
    <property type="entry name" value="MDR_fam"/>
</dbReference>
<keyword evidence="1" id="KW-0560">Oxidoreductase</keyword>
<protein>
    <recommendedName>
        <fullName evidence="6">Enoyl reductase (ER) domain-containing protein</fullName>
    </recommendedName>
</protein>
<dbReference type="Gene3D" id="3.40.50.720">
    <property type="entry name" value="NAD(P)-binding Rossmann-like Domain"/>
    <property type="match status" value="1"/>
</dbReference>
<dbReference type="Pfam" id="PF16884">
    <property type="entry name" value="ADH_N_2"/>
    <property type="match status" value="1"/>
</dbReference>
<evidence type="ECO:0000313" key="5">
    <source>
        <dbReference type="Proteomes" id="UP000033140"/>
    </source>
</evidence>
<evidence type="ECO:0000259" key="2">
    <source>
        <dbReference type="Pfam" id="PF00107"/>
    </source>
</evidence>
<feature type="domain" description="Oxidoreductase N-terminal" evidence="3">
    <location>
        <begin position="49"/>
        <end position="158"/>
    </location>
</feature>
<dbReference type="SUPFAM" id="SSF51735">
    <property type="entry name" value="NAD(P)-binding Rossmann-fold domains"/>
    <property type="match status" value="1"/>
</dbReference>
<feature type="domain" description="Alcohol dehydrogenase-like C-terminal" evidence="2">
    <location>
        <begin position="209"/>
        <end position="329"/>
    </location>
</feature>
<dbReference type="PANTHER" id="PTHR43205:SF7">
    <property type="entry name" value="PROSTAGLANDIN REDUCTASE 1"/>
    <property type="match status" value="1"/>
</dbReference>
<dbReference type="InterPro" id="IPR036291">
    <property type="entry name" value="NAD(P)-bd_dom_sf"/>
</dbReference>
<dbReference type="InterPro" id="IPR011032">
    <property type="entry name" value="GroES-like_sf"/>
</dbReference>
<dbReference type="STRING" id="698492.A0A0E9NH62"/>
<evidence type="ECO:0008006" key="6">
    <source>
        <dbReference type="Google" id="ProtNLM"/>
    </source>
</evidence>
<dbReference type="GO" id="GO:0016628">
    <property type="term" value="F:oxidoreductase activity, acting on the CH-CH group of donors, NAD or NADP as acceptor"/>
    <property type="evidence" value="ECO:0007669"/>
    <property type="project" value="InterPro"/>
</dbReference>
<reference evidence="4 5" key="2">
    <citation type="journal article" date="2014" name="J. Gen. Appl. Microbiol.">
        <title>The early diverging ascomycetous budding yeast Saitoella complicata has three histone deacetylases belonging to the Clr6, Hos2, and Rpd3 lineages.</title>
        <authorList>
            <person name="Nishida H."/>
            <person name="Matsumoto T."/>
            <person name="Kondo S."/>
            <person name="Hamamoto M."/>
            <person name="Yoshikawa H."/>
        </authorList>
    </citation>
    <scope>NUCLEOTIDE SEQUENCE [LARGE SCALE GENOMIC DNA]</scope>
    <source>
        <strain evidence="4 5">NRRL Y-17804</strain>
    </source>
</reference>
<name>A0A0E9NH62_SAICN</name>
<gene>
    <name evidence="4" type="ORF">G7K_3337-t1</name>
</gene>
<organism evidence="4 5">
    <name type="scientific">Saitoella complicata (strain BCRC 22490 / CBS 7301 / JCM 7358 / NBRC 10748 / NRRL Y-17804)</name>
    <dbReference type="NCBI Taxonomy" id="698492"/>
    <lineage>
        <taxon>Eukaryota</taxon>
        <taxon>Fungi</taxon>
        <taxon>Dikarya</taxon>
        <taxon>Ascomycota</taxon>
        <taxon>Taphrinomycotina</taxon>
        <taxon>Taphrinomycotina incertae sedis</taxon>
        <taxon>Saitoella</taxon>
    </lineage>
</organism>